<name>A0A9Q2W7L7_9MICO</name>
<dbReference type="Gene3D" id="3.30.450.40">
    <property type="match status" value="1"/>
</dbReference>
<dbReference type="InterPro" id="IPR029016">
    <property type="entry name" value="GAF-like_dom_sf"/>
</dbReference>
<evidence type="ECO:0000313" key="3">
    <source>
        <dbReference type="Proteomes" id="UP000709437"/>
    </source>
</evidence>
<gene>
    <name evidence="2" type="ORF">KK103_14630</name>
</gene>
<accession>A0A9Q2W7L7</accession>
<dbReference type="Pfam" id="PF13185">
    <property type="entry name" value="GAF_2"/>
    <property type="match status" value="1"/>
</dbReference>
<organism evidence="2 3">
    <name type="scientific">Curtobacterium flaccumfaciens pv. flaccumfaciens</name>
    <dbReference type="NCBI Taxonomy" id="138532"/>
    <lineage>
        <taxon>Bacteria</taxon>
        <taxon>Bacillati</taxon>
        <taxon>Actinomycetota</taxon>
        <taxon>Actinomycetes</taxon>
        <taxon>Micrococcales</taxon>
        <taxon>Microbacteriaceae</taxon>
        <taxon>Curtobacterium</taxon>
    </lineage>
</organism>
<dbReference type="InterPro" id="IPR003018">
    <property type="entry name" value="GAF"/>
</dbReference>
<dbReference type="AlphaFoldDB" id="A0A9Q2W7L7"/>
<dbReference type="SUPFAM" id="SSF55781">
    <property type="entry name" value="GAF domain-like"/>
    <property type="match status" value="1"/>
</dbReference>
<comment type="caution">
    <text evidence="2">The sequence shown here is derived from an EMBL/GenBank/DDBJ whole genome shotgun (WGS) entry which is preliminary data.</text>
</comment>
<dbReference type="RefSeq" id="WP_181243044.1">
    <property type="nucleotide sequence ID" value="NZ_CP045288.2"/>
</dbReference>
<sequence length="284" mass="30303">MNAPRSTLVPAAASLPGAELATRFLTLVPGDGASVASYGDLAGNETISATDSRACHIDQLQFSLGEGPCWDALHNNRPVLEPDVRDHPTDRWPLFLPAANDAGVGALFAVPLRFGPFLLGAVDVYAQRSLQVHPVQAEAARVLAGTISRWLLQRVITRHNDRSRHRFHQRATHQAAGVVLAQLALAPADAYLLIEAHATTRGEDIADTANLILTGQLLITPDSALAPFLPCCCADVWPLAALVLLRSGRPCCPVVARAVWPLPDFVTSALRDSVSPALRGFGCL</sequence>
<evidence type="ECO:0000259" key="1">
    <source>
        <dbReference type="Pfam" id="PF13185"/>
    </source>
</evidence>
<protein>
    <submittedName>
        <fullName evidence="2">GAF domain-containing protein</fullName>
    </submittedName>
</protein>
<dbReference type="Proteomes" id="UP000709437">
    <property type="component" value="Unassembled WGS sequence"/>
</dbReference>
<dbReference type="EMBL" id="JAHEWX010000022">
    <property type="protein sequence ID" value="MBT1543001.1"/>
    <property type="molecule type" value="Genomic_DNA"/>
</dbReference>
<reference evidence="2" key="1">
    <citation type="submission" date="2021-05" db="EMBL/GenBank/DDBJ databases">
        <title>Whole genome sequence of Curtobacterium flaccumfaciens pv. flaccumfaciens strain CFBP 3417.</title>
        <authorList>
            <person name="Osdaghi E."/>
            <person name="Taghouti G."/>
            <person name="Portier P."/>
            <person name="Fazliarab A."/>
            <person name="Taghavi S.M."/>
            <person name="Briand M."/>
            <person name="Le-Saux M."/>
            <person name="Jacques M.-A."/>
        </authorList>
    </citation>
    <scope>NUCLEOTIDE SEQUENCE</scope>
    <source>
        <strain evidence="2">CFBP 3417</strain>
    </source>
</reference>
<proteinExistence type="predicted"/>
<evidence type="ECO:0000313" key="2">
    <source>
        <dbReference type="EMBL" id="MBT1543001.1"/>
    </source>
</evidence>
<feature type="domain" description="GAF" evidence="1">
    <location>
        <begin position="12"/>
        <end position="148"/>
    </location>
</feature>